<dbReference type="Proteomes" id="UP001558652">
    <property type="component" value="Unassembled WGS sequence"/>
</dbReference>
<reference evidence="1 2" key="1">
    <citation type="submission" date="2024-07" db="EMBL/GenBank/DDBJ databases">
        <title>Chromosome-level genome assembly of the water stick insect Ranatra chinensis (Heteroptera: Nepidae).</title>
        <authorList>
            <person name="Liu X."/>
        </authorList>
    </citation>
    <scope>NUCLEOTIDE SEQUENCE [LARGE SCALE GENOMIC DNA]</scope>
    <source>
        <strain evidence="1">Cailab_2021Rc</strain>
        <tissue evidence="1">Muscle</tissue>
    </source>
</reference>
<evidence type="ECO:0000313" key="2">
    <source>
        <dbReference type="Proteomes" id="UP001558652"/>
    </source>
</evidence>
<sequence>MVVKYLLAKLQEMLDFTHNLRPPLCFHLEMEQKQTTSELSSLENEKELKAKQDEYTQLVGLFNEEILGKGGLLQRRTQILREEFYTKLETDFPGWNEDTAFVLYNLFTERADYKGATIEYIDLYSLPPGAQEPVDLSGDLLQLA</sequence>
<keyword evidence="2" id="KW-1185">Reference proteome</keyword>
<organism evidence="1 2">
    <name type="scientific">Ranatra chinensis</name>
    <dbReference type="NCBI Taxonomy" id="642074"/>
    <lineage>
        <taxon>Eukaryota</taxon>
        <taxon>Metazoa</taxon>
        <taxon>Ecdysozoa</taxon>
        <taxon>Arthropoda</taxon>
        <taxon>Hexapoda</taxon>
        <taxon>Insecta</taxon>
        <taxon>Pterygota</taxon>
        <taxon>Neoptera</taxon>
        <taxon>Paraneoptera</taxon>
        <taxon>Hemiptera</taxon>
        <taxon>Heteroptera</taxon>
        <taxon>Panheteroptera</taxon>
        <taxon>Nepomorpha</taxon>
        <taxon>Nepidae</taxon>
        <taxon>Ranatrinae</taxon>
        <taxon>Ranatra</taxon>
    </lineage>
</organism>
<proteinExistence type="predicted"/>
<gene>
    <name evidence="1" type="ORF">AAG570_006927</name>
</gene>
<dbReference type="EMBL" id="JBFDAA010000002">
    <property type="protein sequence ID" value="KAL1139950.1"/>
    <property type="molecule type" value="Genomic_DNA"/>
</dbReference>
<dbReference type="AlphaFoldDB" id="A0ABD0YVG2"/>
<accession>A0ABD0YVG2</accession>
<name>A0ABD0YVG2_9HEMI</name>
<comment type="caution">
    <text evidence="1">The sequence shown here is derived from an EMBL/GenBank/DDBJ whole genome shotgun (WGS) entry which is preliminary data.</text>
</comment>
<evidence type="ECO:0000313" key="1">
    <source>
        <dbReference type="EMBL" id="KAL1139950.1"/>
    </source>
</evidence>
<protein>
    <submittedName>
        <fullName evidence="1">Uncharacterized protein</fullName>
    </submittedName>
</protein>